<organism evidence="2 3">
    <name type="scientific">Pleurodeles waltl</name>
    <name type="common">Iberian ribbed newt</name>
    <dbReference type="NCBI Taxonomy" id="8319"/>
    <lineage>
        <taxon>Eukaryota</taxon>
        <taxon>Metazoa</taxon>
        <taxon>Chordata</taxon>
        <taxon>Craniata</taxon>
        <taxon>Vertebrata</taxon>
        <taxon>Euteleostomi</taxon>
        <taxon>Amphibia</taxon>
        <taxon>Batrachia</taxon>
        <taxon>Caudata</taxon>
        <taxon>Salamandroidea</taxon>
        <taxon>Salamandridae</taxon>
        <taxon>Pleurodelinae</taxon>
        <taxon>Pleurodeles</taxon>
    </lineage>
</organism>
<protein>
    <submittedName>
        <fullName evidence="2">Uncharacterized protein</fullName>
    </submittedName>
</protein>
<evidence type="ECO:0000313" key="3">
    <source>
        <dbReference type="Proteomes" id="UP001066276"/>
    </source>
</evidence>
<comment type="caution">
    <text evidence="2">The sequence shown here is derived from an EMBL/GenBank/DDBJ whole genome shotgun (WGS) entry which is preliminary data.</text>
</comment>
<keyword evidence="3" id="KW-1185">Reference proteome</keyword>
<reference evidence="2" key="1">
    <citation type="journal article" date="2022" name="bioRxiv">
        <title>Sequencing and chromosome-scale assembly of the giantPleurodeles waltlgenome.</title>
        <authorList>
            <person name="Brown T."/>
            <person name="Elewa A."/>
            <person name="Iarovenko S."/>
            <person name="Subramanian E."/>
            <person name="Araus A.J."/>
            <person name="Petzold A."/>
            <person name="Susuki M."/>
            <person name="Suzuki K.-i.T."/>
            <person name="Hayashi T."/>
            <person name="Toyoda A."/>
            <person name="Oliveira C."/>
            <person name="Osipova E."/>
            <person name="Leigh N.D."/>
            <person name="Simon A."/>
            <person name="Yun M.H."/>
        </authorList>
    </citation>
    <scope>NUCLEOTIDE SEQUENCE</scope>
    <source>
        <strain evidence="2">20211129_DDA</strain>
        <tissue evidence="2">Liver</tissue>
    </source>
</reference>
<dbReference type="Proteomes" id="UP001066276">
    <property type="component" value="Chromosome 1_1"/>
</dbReference>
<dbReference type="AlphaFoldDB" id="A0AAV7WYL3"/>
<evidence type="ECO:0000313" key="2">
    <source>
        <dbReference type="EMBL" id="KAJ1218112.1"/>
    </source>
</evidence>
<dbReference type="EMBL" id="JANPWB010000001">
    <property type="protein sequence ID" value="KAJ1218112.1"/>
    <property type="molecule type" value="Genomic_DNA"/>
</dbReference>
<proteinExistence type="predicted"/>
<name>A0AAV7WYL3_PLEWA</name>
<evidence type="ECO:0000256" key="1">
    <source>
        <dbReference type="SAM" id="MobiDB-lite"/>
    </source>
</evidence>
<sequence length="118" mass="13447">METPLVISQEAPTDCPHVRSEPGQMICYQANLMVLNPGPEPQSLSAEKIQPYSSLLIYVPHRSSVVREDLNRPTAKGREEGLESQTYRPQFQQISLKHLFHRRPMTLDLQIPQMSNPP</sequence>
<accession>A0AAV7WYL3</accession>
<feature type="region of interest" description="Disordered" evidence="1">
    <location>
        <begin position="68"/>
        <end position="87"/>
    </location>
</feature>
<gene>
    <name evidence="2" type="ORF">NDU88_005695</name>
</gene>
<feature type="compositionally biased region" description="Basic and acidic residues" evidence="1">
    <location>
        <begin position="68"/>
        <end position="81"/>
    </location>
</feature>